<dbReference type="GeneTree" id="ENSGT00940000160378"/>
<sequence>MTFVAPPGYQPIYSPRIPYTGPIYGGLRNGMSIYFQGRVDEQTTRFHVMLQCGEAENSDIALFFNPRFDGWDKVVFNSRQGDNWDSEEHTRDMPFVLGEAFEMVIMVTAEGYQLKVNGREFFTLPHRIPLERVCSMHISGDVSIQTINIIGGGQGGYPGGQGGYPGGQGGYPGGQGGYPGGQGGYPGGQGGYPGGQGGYPGGEGGYPGGQGGYPGGQGGYPGGEGGYPGGQGGYPGGEGGYPGGQGGYPGGQGGMGGGGFPGSHLPGMGGQPEYNPTIPFNTMIPGGMSPKRTIIIRGMIPYGGDRLSINLKASRSRDIAFHMNPRVREGVVVRNSMMDGDWGPEERELTVSPFMEGQYFDMSIRCGNQRFKVFVNGQHLLNFTHRLQPFTQVDMLEIEGDVQISYIHF</sequence>
<reference evidence="5" key="1">
    <citation type="submission" date="2025-08" db="UniProtKB">
        <authorList>
            <consortium name="Ensembl"/>
        </authorList>
    </citation>
    <scope>IDENTIFICATION</scope>
</reference>
<dbReference type="OrthoDB" id="6251307at2759"/>
<dbReference type="GO" id="GO:0030246">
    <property type="term" value="F:carbohydrate binding"/>
    <property type="evidence" value="ECO:0007669"/>
    <property type="project" value="UniProtKB-UniRule"/>
</dbReference>
<keyword evidence="1 3" id="KW-0430">Lectin</keyword>
<feature type="domain" description="Galectin" evidence="4">
    <location>
        <begin position="280"/>
        <end position="409"/>
    </location>
</feature>
<evidence type="ECO:0000313" key="5">
    <source>
        <dbReference type="Ensembl" id="ENSGMOP00000019936.2"/>
    </source>
</evidence>
<dbReference type="InterPro" id="IPR044156">
    <property type="entry name" value="Galectin-like"/>
</dbReference>
<gene>
    <name evidence="5" type="primary">LOC115561165</name>
</gene>
<dbReference type="InterPro" id="IPR001079">
    <property type="entry name" value="Galectin_CRD"/>
</dbReference>
<dbReference type="Proteomes" id="UP000694546">
    <property type="component" value="Chromosome 16"/>
</dbReference>
<dbReference type="OMA" id="SFVINFM"/>
<dbReference type="PROSITE" id="PS51304">
    <property type="entry name" value="GALECTIN"/>
    <property type="match status" value="2"/>
</dbReference>
<keyword evidence="2" id="KW-0677">Repeat</keyword>
<evidence type="ECO:0000256" key="3">
    <source>
        <dbReference type="RuleBase" id="RU102079"/>
    </source>
</evidence>
<dbReference type="SUPFAM" id="SSF49899">
    <property type="entry name" value="Concanavalin A-like lectins/glucanases"/>
    <property type="match status" value="2"/>
</dbReference>
<dbReference type="GeneID" id="115561165"/>
<dbReference type="FunFam" id="2.60.120.200:FF:000124">
    <property type="entry name" value="Galectin-4"/>
    <property type="match status" value="2"/>
</dbReference>
<evidence type="ECO:0000313" key="6">
    <source>
        <dbReference type="Proteomes" id="UP000694546"/>
    </source>
</evidence>
<dbReference type="Ensembl" id="ENSGMOT00000020424.2">
    <property type="protein sequence ID" value="ENSGMOP00000019936.2"/>
    <property type="gene ID" value="ENSGMOG00000018528.2"/>
</dbReference>
<feature type="domain" description="Galectin" evidence="4">
    <location>
        <begin position="19"/>
        <end position="150"/>
    </location>
</feature>
<protein>
    <recommendedName>
        <fullName evidence="3">Galectin</fullName>
    </recommendedName>
</protein>
<dbReference type="InterPro" id="IPR013320">
    <property type="entry name" value="ConA-like_dom_sf"/>
</dbReference>
<organism evidence="5 6">
    <name type="scientific">Gadus morhua</name>
    <name type="common">Atlantic cod</name>
    <dbReference type="NCBI Taxonomy" id="8049"/>
    <lineage>
        <taxon>Eukaryota</taxon>
        <taxon>Metazoa</taxon>
        <taxon>Chordata</taxon>
        <taxon>Craniata</taxon>
        <taxon>Vertebrata</taxon>
        <taxon>Euteleostomi</taxon>
        <taxon>Actinopterygii</taxon>
        <taxon>Neopterygii</taxon>
        <taxon>Teleostei</taxon>
        <taxon>Neoteleostei</taxon>
        <taxon>Acanthomorphata</taxon>
        <taxon>Zeiogadaria</taxon>
        <taxon>Gadariae</taxon>
        <taxon>Gadiformes</taxon>
        <taxon>Gadoidei</taxon>
        <taxon>Gadidae</taxon>
        <taxon>Gadus</taxon>
    </lineage>
</organism>
<dbReference type="AlphaFoldDB" id="A0A8C5F9S7"/>
<dbReference type="SMART" id="SM00908">
    <property type="entry name" value="Gal-bind_lectin"/>
    <property type="match status" value="2"/>
</dbReference>
<name>A0A8C5F9S7_GADMO</name>
<accession>A0A8C5F9S7</accession>
<reference evidence="5" key="2">
    <citation type="submission" date="2025-09" db="UniProtKB">
        <authorList>
            <consortium name="Ensembl"/>
        </authorList>
    </citation>
    <scope>IDENTIFICATION</scope>
</reference>
<evidence type="ECO:0000256" key="1">
    <source>
        <dbReference type="ARBA" id="ARBA00022734"/>
    </source>
</evidence>
<dbReference type="Gene3D" id="2.60.120.200">
    <property type="match status" value="2"/>
</dbReference>
<dbReference type="SMART" id="SM00276">
    <property type="entry name" value="GLECT"/>
    <property type="match status" value="2"/>
</dbReference>
<keyword evidence="6" id="KW-1185">Reference proteome</keyword>
<dbReference type="PANTHER" id="PTHR11346:SF32">
    <property type="entry name" value="GALECTIN-4"/>
    <property type="match status" value="1"/>
</dbReference>
<proteinExistence type="predicted"/>
<dbReference type="RefSeq" id="XP_030236851.1">
    <property type="nucleotide sequence ID" value="XM_030380991.1"/>
</dbReference>
<dbReference type="KEGG" id="gmh:115561165"/>
<dbReference type="Pfam" id="PF00337">
    <property type="entry name" value="Gal-bind_lectin"/>
    <property type="match status" value="2"/>
</dbReference>
<dbReference type="CDD" id="cd00070">
    <property type="entry name" value="GLECT"/>
    <property type="match status" value="2"/>
</dbReference>
<dbReference type="PANTHER" id="PTHR11346">
    <property type="entry name" value="GALECTIN"/>
    <property type="match status" value="1"/>
</dbReference>
<evidence type="ECO:0000259" key="4">
    <source>
        <dbReference type="PROSITE" id="PS51304"/>
    </source>
</evidence>
<evidence type="ECO:0000256" key="2">
    <source>
        <dbReference type="ARBA" id="ARBA00022737"/>
    </source>
</evidence>